<comment type="caution">
    <text evidence="1">The sequence shown here is derived from an EMBL/GenBank/DDBJ whole genome shotgun (WGS) entry which is preliminary data.</text>
</comment>
<dbReference type="AlphaFoldDB" id="A0A398D1R5"/>
<organism evidence="1 3">
    <name type="scientific">Candidatus Cryosericum odellii</name>
    <dbReference type="NCBI Taxonomy" id="2290917"/>
    <lineage>
        <taxon>Bacteria</taxon>
        <taxon>Pseudomonadati</taxon>
        <taxon>Caldisericota/Cryosericota group</taxon>
        <taxon>Candidatus Cryosericota</taxon>
        <taxon>Candidatus Cryosericia</taxon>
        <taxon>Candidatus Cryosericales</taxon>
        <taxon>Candidatus Cryosericaceae</taxon>
        <taxon>Candidatus Cryosericum</taxon>
    </lineage>
</organism>
<evidence type="ECO:0000313" key="3">
    <source>
        <dbReference type="Proteomes" id="UP000266260"/>
    </source>
</evidence>
<gene>
    <name evidence="2" type="ORF">SMC5_07610</name>
    <name evidence="1" type="ORF">SMC6_06750</name>
</gene>
<dbReference type="EMBL" id="QXIU01000188">
    <property type="protein sequence ID" value="RIE08870.1"/>
    <property type="molecule type" value="Genomic_DNA"/>
</dbReference>
<sequence length="89" mass="9750">MNEQTYETRLDRHSGCGAGRSSGWHEETIDGLPTSCWHSGICDTFYTYVFLQPSRDIGVILFANAAGDNNATQAMFTELSKIAALYAAP</sequence>
<accession>A0A398D310</accession>
<evidence type="ECO:0000313" key="2">
    <source>
        <dbReference type="EMBL" id="RIE08870.1"/>
    </source>
</evidence>
<dbReference type="Proteomes" id="UP000266489">
    <property type="component" value="Unassembled WGS sequence"/>
</dbReference>
<name>A0A398D1R5_9BACT</name>
<reference evidence="3 4" key="1">
    <citation type="submission" date="2018-09" db="EMBL/GenBank/DDBJ databases">
        <title>Discovery and Ecogenomic Context for Candidatus Cryosericales, a Global Caldiserica Order Active in Thawing Permafrost.</title>
        <authorList>
            <person name="Martinez M.A."/>
            <person name="Woodcroft B.J."/>
            <person name="Ignacio Espinoza J.C."/>
            <person name="Zayed A."/>
            <person name="Singleton C.M."/>
            <person name="Boyd J."/>
            <person name="Li Y.-F."/>
            <person name="Purvine S."/>
            <person name="Maughan H."/>
            <person name="Hodgkins S.B."/>
            <person name="Anderson D."/>
            <person name="Sederholm M."/>
            <person name="Temperton B."/>
            <person name="Saleska S.R."/>
            <person name="Tyson G.W."/>
            <person name="Rich V.I."/>
        </authorList>
    </citation>
    <scope>NUCLEOTIDE SEQUENCE [LARGE SCALE GENOMIC DNA]</scope>
    <source>
        <strain evidence="2 4">SMC5</strain>
        <strain evidence="1 3">SMC6</strain>
    </source>
</reference>
<protein>
    <submittedName>
        <fullName evidence="1">Uncharacterized protein</fullName>
    </submittedName>
</protein>
<keyword evidence="3" id="KW-1185">Reference proteome</keyword>
<dbReference type="SUPFAM" id="SSF56601">
    <property type="entry name" value="beta-lactamase/transpeptidase-like"/>
    <property type="match status" value="1"/>
</dbReference>
<proteinExistence type="predicted"/>
<dbReference type="InterPro" id="IPR012338">
    <property type="entry name" value="Beta-lactam/transpept-like"/>
</dbReference>
<dbReference type="Proteomes" id="UP000266260">
    <property type="component" value="Unassembled WGS sequence"/>
</dbReference>
<dbReference type="Gene3D" id="3.40.710.10">
    <property type="entry name" value="DD-peptidase/beta-lactamase superfamily"/>
    <property type="match status" value="1"/>
</dbReference>
<evidence type="ECO:0000313" key="1">
    <source>
        <dbReference type="EMBL" id="RIE07359.1"/>
    </source>
</evidence>
<dbReference type="EMBL" id="QXIT01000112">
    <property type="protein sequence ID" value="RIE07359.1"/>
    <property type="molecule type" value="Genomic_DNA"/>
</dbReference>
<evidence type="ECO:0000313" key="4">
    <source>
        <dbReference type="Proteomes" id="UP000266489"/>
    </source>
</evidence>
<accession>A0A398D1R5</accession>